<organism evidence="1 2">
    <name type="scientific">Cryomorpha ignava</name>
    <dbReference type="NCBI Taxonomy" id="101383"/>
    <lineage>
        <taxon>Bacteria</taxon>
        <taxon>Pseudomonadati</taxon>
        <taxon>Bacteroidota</taxon>
        <taxon>Flavobacteriia</taxon>
        <taxon>Flavobacteriales</taxon>
        <taxon>Cryomorphaceae</taxon>
        <taxon>Cryomorpha</taxon>
    </lineage>
</organism>
<accession>A0A7K3WSV3</accession>
<reference evidence="1 2" key="1">
    <citation type="submission" date="2020-02" db="EMBL/GenBank/DDBJ databases">
        <title>Out from the shadows clarifying the taxonomy of the family Cryomorphaceae and related taxa by utilizing the GTDB taxonomic framework.</title>
        <authorList>
            <person name="Bowman J.P."/>
        </authorList>
    </citation>
    <scope>NUCLEOTIDE SEQUENCE [LARGE SCALE GENOMIC DNA]</scope>
    <source>
        <strain evidence="1 2">QSSC 1-22</strain>
    </source>
</reference>
<name>A0A7K3WSV3_9FLAO</name>
<sequence>MIASIETFGESYSTDLSKPIDISIPLHPDGPRAWYVDKMTIEPVMTDRFTGSVAKGGAVNFRNIAFNPHGHGTHTETVGHIDNEIISINRTLNKFFFLAELLTIAPKPFTGREEEFKKHGDRIITQADVDLAIGDRKCEALIIRSVPNTDEKLSKNYSNTNPVYFEPGALNFMRAKGIKHLLTDLPSVDREEDGRKLLAHRAFWHGNRPDDLECTITEFIYVPDSVADGTYLLNLQIVSFENDASPSKPVLYKIEKE</sequence>
<dbReference type="GO" id="GO:0004061">
    <property type="term" value="F:arylformamidase activity"/>
    <property type="evidence" value="ECO:0007669"/>
    <property type="project" value="InterPro"/>
</dbReference>
<dbReference type="RefSeq" id="WP_163285957.1">
    <property type="nucleotide sequence ID" value="NZ_JAAGVY010000028.1"/>
</dbReference>
<dbReference type="Gene3D" id="3.50.30.50">
    <property type="entry name" value="Putative cyclase"/>
    <property type="match status" value="1"/>
</dbReference>
<comment type="caution">
    <text evidence="1">The sequence shown here is derived from an EMBL/GenBank/DDBJ whole genome shotgun (WGS) entry which is preliminary data.</text>
</comment>
<evidence type="ECO:0000313" key="1">
    <source>
        <dbReference type="EMBL" id="NEN24564.1"/>
    </source>
</evidence>
<dbReference type="InterPro" id="IPR007325">
    <property type="entry name" value="KFase/CYL"/>
</dbReference>
<dbReference type="AlphaFoldDB" id="A0A7K3WSV3"/>
<dbReference type="InterPro" id="IPR037175">
    <property type="entry name" value="KFase_sf"/>
</dbReference>
<dbReference type="EMBL" id="JAAGVY010000028">
    <property type="protein sequence ID" value="NEN24564.1"/>
    <property type="molecule type" value="Genomic_DNA"/>
</dbReference>
<proteinExistence type="predicted"/>
<protein>
    <submittedName>
        <fullName evidence="1">Cyclase family protein</fullName>
    </submittedName>
</protein>
<dbReference type="GO" id="GO:0019441">
    <property type="term" value="P:L-tryptophan catabolic process to kynurenine"/>
    <property type="evidence" value="ECO:0007669"/>
    <property type="project" value="InterPro"/>
</dbReference>
<keyword evidence="2" id="KW-1185">Reference proteome</keyword>
<evidence type="ECO:0000313" key="2">
    <source>
        <dbReference type="Proteomes" id="UP000486602"/>
    </source>
</evidence>
<dbReference type="Proteomes" id="UP000486602">
    <property type="component" value="Unassembled WGS sequence"/>
</dbReference>
<dbReference type="Pfam" id="PF04199">
    <property type="entry name" value="Cyclase"/>
    <property type="match status" value="1"/>
</dbReference>
<dbReference type="SUPFAM" id="SSF102198">
    <property type="entry name" value="Putative cyclase"/>
    <property type="match status" value="1"/>
</dbReference>
<gene>
    <name evidence="1" type="ORF">G3O08_13735</name>
</gene>